<name>A0AAE0Z4E6_9GAST</name>
<organism evidence="1 2">
    <name type="scientific">Elysia crispata</name>
    <name type="common">lettuce slug</name>
    <dbReference type="NCBI Taxonomy" id="231223"/>
    <lineage>
        <taxon>Eukaryota</taxon>
        <taxon>Metazoa</taxon>
        <taxon>Spiralia</taxon>
        <taxon>Lophotrochozoa</taxon>
        <taxon>Mollusca</taxon>
        <taxon>Gastropoda</taxon>
        <taxon>Heterobranchia</taxon>
        <taxon>Euthyneura</taxon>
        <taxon>Panpulmonata</taxon>
        <taxon>Sacoglossa</taxon>
        <taxon>Placobranchoidea</taxon>
        <taxon>Plakobranchidae</taxon>
        <taxon>Elysia</taxon>
    </lineage>
</organism>
<accession>A0AAE0Z4E6</accession>
<dbReference type="Proteomes" id="UP001283361">
    <property type="component" value="Unassembled WGS sequence"/>
</dbReference>
<comment type="caution">
    <text evidence="1">The sequence shown here is derived from an EMBL/GenBank/DDBJ whole genome shotgun (WGS) entry which is preliminary data.</text>
</comment>
<dbReference type="AlphaFoldDB" id="A0AAE0Z4E6"/>
<keyword evidence="2" id="KW-1185">Reference proteome</keyword>
<dbReference type="EMBL" id="JAWDGP010004681">
    <property type="protein sequence ID" value="KAK3762579.1"/>
    <property type="molecule type" value="Genomic_DNA"/>
</dbReference>
<evidence type="ECO:0000313" key="1">
    <source>
        <dbReference type="EMBL" id="KAK3762579.1"/>
    </source>
</evidence>
<sequence length="80" mass="9138">MACVPLEWRACWPVTESQINKPVVSGYWSWLDNAQLAFWSCGCCRGAELVARDLFTQPWEQFSRNSAKGNLARGDKSREK</sequence>
<protein>
    <submittedName>
        <fullName evidence="1">Uncharacterized protein</fullName>
    </submittedName>
</protein>
<reference evidence="1" key="1">
    <citation type="journal article" date="2023" name="G3 (Bethesda)">
        <title>A reference genome for the long-term kleptoplast-retaining sea slug Elysia crispata morphotype clarki.</title>
        <authorList>
            <person name="Eastman K.E."/>
            <person name="Pendleton A.L."/>
            <person name="Shaikh M.A."/>
            <person name="Suttiyut T."/>
            <person name="Ogas R."/>
            <person name="Tomko P."/>
            <person name="Gavelis G."/>
            <person name="Widhalm J.R."/>
            <person name="Wisecaver J.H."/>
        </authorList>
    </citation>
    <scope>NUCLEOTIDE SEQUENCE</scope>
    <source>
        <strain evidence="1">ECLA1</strain>
    </source>
</reference>
<evidence type="ECO:0000313" key="2">
    <source>
        <dbReference type="Proteomes" id="UP001283361"/>
    </source>
</evidence>
<gene>
    <name evidence="1" type="ORF">RRG08_020658</name>
</gene>
<proteinExistence type="predicted"/>